<evidence type="ECO:0000256" key="2">
    <source>
        <dbReference type="SAM" id="Phobius"/>
    </source>
</evidence>
<evidence type="ECO:0000313" key="3">
    <source>
        <dbReference type="EMBL" id="GAX23914.1"/>
    </source>
</evidence>
<dbReference type="InParanoid" id="A0A1Z5KC93"/>
<keyword evidence="2" id="KW-0812">Transmembrane</keyword>
<evidence type="ECO:0000313" key="4">
    <source>
        <dbReference type="Proteomes" id="UP000198406"/>
    </source>
</evidence>
<keyword evidence="4" id="KW-1185">Reference proteome</keyword>
<keyword evidence="2" id="KW-1133">Transmembrane helix</keyword>
<protein>
    <submittedName>
        <fullName evidence="3">Uncharacterized protein</fullName>
    </submittedName>
</protein>
<feature type="transmembrane region" description="Helical" evidence="2">
    <location>
        <begin position="108"/>
        <end position="126"/>
    </location>
</feature>
<keyword evidence="2" id="KW-0472">Membrane</keyword>
<sequence length="259" mass="29842">MRPRNEPGRSSPLPMSSLPPMGISKRRARGPLDHHSYETLSSTTTLTTTTIIELPPPQWKLHRTAHHLSDAQYARSSYHYPLQDDDVPVRHKLPPTPLLTKRGCAQTCASFSLIAFGVLLWLGLLLDLQPFYIHGALPVQNTYITNTHHRVRTRPVHMLPLERLPAATTAYQTAGLYFVTYLACRWYLRGGGCRRNKQKHYQHIPDHLESLPLYETAPRRYMSSMVQRCKVEFQQYLSQWGWDTTSSHRKRGKHTPKTI</sequence>
<dbReference type="EMBL" id="BDSP01000204">
    <property type="protein sequence ID" value="GAX23914.1"/>
    <property type="molecule type" value="Genomic_DNA"/>
</dbReference>
<organism evidence="3 4">
    <name type="scientific">Fistulifera solaris</name>
    <name type="common">Oleaginous diatom</name>
    <dbReference type="NCBI Taxonomy" id="1519565"/>
    <lineage>
        <taxon>Eukaryota</taxon>
        <taxon>Sar</taxon>
        <taxon>Stramenopiles</taxon>
        <taxon>Ochrophyta</taxon>
        <taxon>Bacillariophyta</taxon>
        <taxon>Bacillariophyceae</taxon>
        <taxon>Bacillariophycidae</taxon>
        <taxon>Naviculales</taxon>
        <taxon>Naviculaceae</taxon>
        <taxon>Fistulifera</taxon>
    </lineage>
</organism>
<feature type="compositionally biased region" description="Low complexity" evidence="1">
    <location>
        <begin position="10"/>
        <end position="21"/>
    </location>
</feature>
<reference evidence="3 4" key="1">
    <citation type="journal article" date="2015" name="Plant Cell">
        <title>Oil accumulation by the oleaginous diatom Fistulifera solaris as revealed by the genome and transcriptome.</title>
        <authorList>
            <person name="Tanaka T."/>
            <person name="Maeda Y."/>
            <person name="Veluchamy A."/>
            <person name="Tanaka M."/>
            <person name="Abida H."/>
            <person name="Marechal E."/>
            <person name="Bowler C."/>
            <person name="Muto M."/>
            <person name="Sunaga Y."/>
            <person name="Tanaka M."/>
            <person name="Yoshino T."/>
            <person name="Taniguchi T."/>
            <person name="Fukuda Y."/>
            <person name="Nemoto M."/>
            <person name="Matsumoto M."/>
            <person name="Wong P.S."/>
            <person name="Aburatani S."/>
            <person name="Fujibuchi W."/>
        </authorList>
    </citation>
    <scope>NUCLEOTIDE SEQUENCE [LARGE SCALE GENOMIC DNA]</scope>
    <source>
        <strain evidence="3 4">JPCC DA0580</strain>
    </source>
</reference>
<evidence type="ECO:0000256" key="1">
    <source>
        <dbReference type="SAM" id="MobiDB-lite"/>
    </source>
</evidence>
<feature type="region of interest" description="Disordered" evidence="1">
    <location>
        <begin position="1"/>
        <end position="29"/>
    </location>
</feature>
<proteinExistence type="predicted"/>
<comment type="caution">
    <text evidence="3">The sequence shown here is derived from an EMBL/GenBank/DDBJ whole genome shotgun (WGS) entry which is preliminary data.</text>
</comment>
<dbReference type="Proteomes" id="UP000198406">
    <property type="component" value="Unassembled WGS sequence"/>
</dbReference>
<gene>
    <name evidence="3" type="ORF">FisN_20Hh121</name>
</gene>
<name>A0A1Z5KC93_FISSO</name>
<accession>A0A1Z5KC93</accession>
<feature type="transmembrane region" description="Helical" evidence="2">
    <location>
        <begin position="169"/>
        <end position="188"/>
    </location>
</feature>
<dbReference type="AlphaFoldDB" id="A0A1Z5KC93"/>